<dbReference type="GO" id="GO:0005911">
    <property type="term" value="C:cell-cell junction"/>
    <property type="evidence" value="ECO:0007669"/>
    <property type="project" value="TreeGrafter"/>
</dbReference>
<gene>
    <name evidence="8" type="ORF">CTOB1V02_LOCUS1520</name>
</gene>
<dbReference type="PANTHER" id="PTHR14399:SF5">
    <property type="entry name" value="CELL JUNCTION PROTEIN VAB-9"/>
    <property type="match status" value="1"/>
</dbReference>
<dbReference type="AlphaFoldDB" id="A0A7R8ZJA8"/>
<evidence type="ECO:0000256" key="2">
    <source>
        <dbReference type="ARBA" id="ARBA00004282"/>
    </source>
</evidence>
<protein>
    <submittedName>
        <fullName evidence="8">Uncharacterized protein</fullName>
    </submittedName>
</protein>
<dbReference type="GO" id="GO:0016020">
    <property type="term" value="C:membrane"/>
    <property type="evidence" value="ECO:0007669"/>
    <property type="project" value="UniProtKB-SubCell"/>
</dbReference>
<dbReference type="Pfam" id="PF00822">
    <property type="entry name" value="PMP22_Claudin"/>
    <property type="match status" value="1"/>
</dbReference>
<evidence type="ECO:0000256" key="6">
    <source>
        <dbReference type="ARBA" id="ARBA00022989"/>
    </source>
</evidence>
<evidence type="ECO:0000313" key="8">
    <source>
        <dbReference type="EMBL" id="CAD7223537.1"/>
    </source>
</evidence>
<reference evidence="8" key="1">
    <citation type="submission" date="2020-11" db="EMBL/GenBank/DDBJ databases">
        <authorList>
            <person name="Tran Van P."/>
        </authorList>
    </citation>
    <scope>NUCLEOTIDE SEQUENCE</scope>
</reference>
<keyword evidence="5" id="KW-0965">Cell junction</keyword>
<keyword evidence="6" id="KW-1133">Transmembrane helix</keyword>
<proteinExistence type="inferred from homology"/>
<dbReference type="PANTHER" id="PTHR14399">
    <property type="entry name" value="P53-INDUCED PROTEIN RELATED"/>
    <property type="match status" value="1"/>
</dbReference>
<evidence type="ECO:0000256" key="4">
    <source>
        <dbReference type="ARBA" id="ARBA00022692"/>
    </source>
</evidence>
<accession>A0A7R8ZJA8</accession>
<dbReference type="EMBL" id="OB660218">
    <property type="protein sequence ID" value="CAD7223537.1"/>
    <property type="molecule type" value="Genomic_DNA"/>
</dbReference>
<organism evidence="8">
    <name type="scientific">Cyprideis torosa</name>
    <dbReference type="NCBI Taxonomy" id="163714"/>
    <lineage>
        <taxon>Eukaryota</taxon>
        <taxon>Metazoa</taxon>
        <taxon>Ecdysozoa</taxon>
        <taxon>Arthropoda</taxon>
        <taxon>Crustacea</taxon>
        <taxon>Oligostraca</taxon>
        <taxon>Ostracoda</taxon>
        <taxon>Podocopa</taxon>
        <taxon>Podocopida</taxon>
        <taxon>Cytherocopina</taxon>
        <taxon>Cytheroidea</taxon>
        <taxon>Cytherideidae</taxon>
        <taxon>Cyprideis</taxon>
    </lineage>
</organism>
<comment type="subcellular location">
    <subcellularLocation>
        <location evidence="2">Cell junction</location>
    </subcellularLocation>
    <subcellularLocation>
        <location evidence="1">Membrane</location>
        <topology evidence="1">Multi-pass membrane protein</topology>
    </subcellularLocation>
</comment>
<comment type="similarity">
    <text evidence="3">Belongs to the TMEM47 family.</text>
</comment>
<name>A0A7R8ZJA8_9CRUS</name>
<keyword evidence="7" id="KW-0472">Membrane</keyword>
<evidence type="ECO:0000256" key="5">
    <source>
        <dbReference type="ARBA" id="ARBA00022949"/>
    </source>
</evidence>
<evidence type="ECO:0000256" key="7">
    <source>
        <dbReference type="ARBA" id="ARBA00023136"/>
    </source>
</evidence>
<dbReference type="FunFam" id="1.20.140.150:FF:000028">
    <property type="entry name" value="Uncharacterized protein, isoform A"/>
    <property type="match status" value="1"/>
</dbReference>
<dbReference type="OrthoDB" id="8655982at2759"/>
<keyword evidence="4" id="KW-0812">Transmembrane</keyword>
<dbReference type="GO" id="GO:0098609">
    <property type="term" value="P:cell-cell adhesion"/>
    <property type="evidence" value="ECO:0007669"/>
    <property type="project" value="TreeGrafter"/>
</dbReference>
<evidence type="ECO:0000256" key="1">
    <source>
        <dbReference type="ARBA" id="ARBA00004141"/>
    </source>
</evidence>
<dbReference type="Gene3D" id="1.20.140.150">
    <property type="match status" value="1"/>
</dbReference>
<dbReference type="InterPro" id="IPR004031">
    <property type="entry name" value="PMP22/EMP/MP20/Claudin"/>
</dbReference>
<evidence type="ECO:0000256" key="3">
    <source>
        <dbReference type="ARBA" id="ARBA00008691"/>
    </source>
</evidence>
<sequence>MSQARTNNHDGVEDDDANVETPMIPLQDLNKKSEHNHYPANGMAPTTTIETVTIVRPLKVIALICGIIVILLLILALASTNWLLAKGWRQGLFMHCIEEGAPWPLPFEVDSPPGCHRARGEPYIIVCAIFMVVALCLDVFASALTAFGLWTQDSNKKYKYYRMALYAMISTLLSVLLTLIIYPICFHGELGKGNRSVWEFGWAYGVGWGSAIFLFGGVILLLCDKESEEIYVKERTISHDNKMAPPS</sequence>
<dbReference type="InterPro" id="IPR015664">
    <property type="entry name" value="P53_induced"/>
</dbReference>